<dbReference type="CDD" id="cd00093">
    <property type="entry name" value="HTH_XRE"/>
    <property type="match status" value="1"/>
</dbReference>
<sequence>MLDKKMTLTLNYIEQLRSTKKLDFIDAITLLRALDISRTQTYDIVKTVDFIIKNNDKINNPSLTILKISKAYEHTNRKKATIREWLKIRGFKQVDLARALGKQKYQISRYLSDGVSSYDTIKKIAEFLEVDTEQLILK</sequence>
<protein>
    <submittedName>
        <fullName evidence="2">Helix-turn-helix transcriptional regulator</fullName>
    </submittedName>
</protein>
<evidence type="ECO:0000313" key="2">
    <source>
        <dbReference type="EMBL" id="QMI52121.1"/>
    </source>
</evidence>
<dbReference type="SMART" id="SM00530">
    <property type="entry name" value="HTH_XRE"/>
    <property type="match status" value="1"/>
</dbReference>
<evidence type="ECO:0000259" key="1">
    <source>
        <dbReference type="PROSITE" id="PS50943"/>
    </source>
</evidence>
<dbReference type="Pfam" id="PF01381">
    <property type="entry name" value="HTH_3"/>
    <property type="match status" value="1"/>
</dbReference>
<dbReference type="EMBL" id="CP054155">
    <property type="protein sequence ID" value="QMI52121.1"/>
    <property type="molecule type" value="Genomic_DNA"/>
</dbReference>
<keyword evidence="2" id="KW-0614">Plasmid</keyword>
<organism evidence="2 3">
    <name type="scientific">Streptococcus salivarius</name>
    <dbReference type="NCBI Taxonomy" id="1304"/>
    <lineage>
        <taxon>Bacteria</taxon>
        <taxon>Bacillati</taxon>
        <taxon>Bacillota</taxon>
        <taxon>Bacilli</taxon>
        <taxon>Lactobacillales</taxon>
        <taxon>Streptococcaceae</taxon>
        <taxon>Streptococcus</taxon>
    </lineage>
</organism>
<geneLocation type="plasmid" evidence="2 3">
    <name>pIKMIN-B502</name>
</geneLocation>
<proteinExistence type="predicted"/>
<dbReference type="GO" id="GO:0003677">
    <property type="term" value="F:DNA binding"/>
    <property type="evidence" value="ECO:0007669"/>
    <property type="project" value="InterPro"/>
</dbReference>
<dbReference type="RefSeq" id="WP_181671446.1">
    <property type="nucleotide sequence ID" value="NZ_CP054155.1"/>
</dbReference>
<dbReference type="Gene3D" id="1.10.260.40">
    <property type="entry name" value="lambda repressor-like DNA-binding domains"/>
    <property type="match status" value="1"/>
</dbReference>
<name>A0A7L6WN28_STRSL</name>
<evidence type="ECO:0000313" key="3">
    <source>
        <dbReference type="Proteomes" id="UP000516705"/>
    </source>
</evidence>
<reference evidence="2 3" key="1">
    <citation type="journal article" date="2020" name="Microbiol. Resour. Announc.">
        <title>Complete Genome Sequence of Streptococcus salivarius DB-B5, a Novel Probiotic Candidate Isolated from the Supragingival Plaque of a Healthy Female Subject.</title>
        <authorList>
            <person name="Fields F.R."/>
            <person name="Li X."/>
            <person name="Navarre W.W."/>
            <person name="Naito M."/>
        </authorList>
    </citation>
    <scope>NUCLEOTIDE SEQUENCE [LARGE SCALE GENOMIC DNA]</scope>
    <source>
        <strain evidence="2 3">DB-B5</strain>
        <plasmid evidence="2 3">pIKMIN-B502</plasmid>
    </source>
</reference>
<feature type="domain" description="HTH cro/C1-type" evidence="1">
    <location>
        <begin position="82"/>
        <end position="135"/>
    </location>
</feature>
<dbReference type="InterPro" id="IPR001387">
    <property type="entry name" value="Cro/C1-type_HTH"/>
</dbReference>
<dbReference type="Proteomes" id="UP000516705">
    <property type="component" value="Plasmid pIKMIN-B502"/>
</dbReference>
<accession>A0A7L6WN28</accession>
<dbReference type="InterPro" id="IPR010982">
    <property type="entry name" value="Lambda_DNA-bd_dom_sf"/>
</dbReference>
<gene>
    <name evidence="2" type="ORF">HRE60_10580</name>
</gene>
<dbReference type="PROSITE" id="PS50943">
    <property type="entry name" value="HTH_CROC1"/>
    <property type="match status" value="1"/>
</dbReference>
<dbReference type="AlphaFoldDB" id="A0A7L6WN28"/>
<dbReference type="SUPFAM" id="SSF47413">
    <property type="entry name" value="lambda repressor-like DNA-binding domains"/>
    <property type="match status" value="1"/>
</dbReference>